<accession>A0ABV0VY48</accession>
<evidence type="ECO:0000313" key="1">
    <source>
        <dbReference type="EMBL" id="MEQ2262040.1"/>
    </source>
</evidence>
<comment type="caution">
    <text evidence="1">The sequence shown here is derived from an EMBL/GenBank/DDBJ whole genome shotgun (WGS) entry which is preliminary data.</text>
</comment>
<sequence length="129" mass="15066">MAEEEEGAADGLTCPHQRLLDGDPVQLDTLKHVSGRTGQRWNPELFVDRNHQCLKFFICWKKKLDNGKVEKLHRNNSFWTGFIKGSWSFISASQTVFLKHKLCLFLTTERWIFKYSIKNDISLDVNQTH</sequence>
<proteinExistence type="predicted"/>
<gene>
    <name evidence="1" type="ORF">XENORESO_022163</name>
</gene>
<keyword evidence="2" id="KW-1185">Reference proteome</keyword>
<organism evidence="1 2">
    <name type="scientific">Xenotaenia resolanae</name>
    <dbReference type="NCBI Taxonomy" id="208358"/>
    <lineage>
        <taxon>Eukaryota</taxon>
        <taxon>Metazoa</taxon>
        <taxon>Chordata</taxon>
        <taxon>Craniata</taxon>
        <taxon>Vertebrata</taxon>
        <taxon>Euteleostomi</taxon>
        <taxon>Actinopterygii</taxon>
        <taxon>Neopterygii</taxon>
        <taxon>Teleostei</taxon>
        <taxon>Neoteleostei</taxon>
        <taxon>Acanthomorphata</taxon>
        <taxon>Ovalentaria</taxon>
        <taxon>Atherinomorphae</taxon>
        <taxon>Cyprinodontiformes</taxon>
        <taxon>Goodeidae</taxon>
        <taxon>Xenotaenia</taxon>
    </lineage>
</organism>
<evidence type="ECO:0000313" key="2">
    <source>
        <dbReference type="Proteomes" id="UP001444071"/>
    </source>
</evidence>
<dbReference type="Proteomes" id="UP001444071">
    <property type="component" value="Unassembled WGS sequence"/>
</dbReference>
<dbReference type="EMBL" id="JAHRIM010019910">
    <property type="protein sequence ID" value="MEQ2262040.1"/>
    <property type="molecule type" value="Genomic_DNA"/>
</dbReference>
<name>A0ABV0VY48_9TELE</name>
<reference evidence="1 2" key="1">
    <citation type="submission" date="2021-06" db="EMBL/GenBank/DDBJ databases">
        <authorList>
            <person name="Palmer J.M."/>
        </authorList>
    </citation>
    <scope>NUCLEOTIDE SEQUENCE [LARGE SCALE GENOMIC DNA]</scope>
    <source>
        <strain evidence="1 2">XR_2019</strain>
        <tissue evidence="1">Muscle</tissue>
    </source>
</reference>
<protein>
    <submittedName>
        <fullName evidence="1">Uncharacterized protein</fullName>
    </submittedName>
</protein>